<protein>
    <submittedName>
        <fullName evidence="2">Uncharacterized protein</fullName>
    </submittedName>
</protein>
<name>A0A452YWV7_AEGTS</name>
<dbReference type="Gramene" id="AET1Gv20558200.1">
    <property type="protein sequence ID" value="AET1Gv20558200.1"/>
    <property type="gene ID" value="AET1Gv20558200"/>
</dbReference>
<keyword evidence="3" id="KW-1185">Reference proteome</keyword>
<evidence type="ECO:0000313" key="3">
    <source>
        <dbReference type="Proteomes" id="UP000015105"/>
    </source>
</evidence>
<dbReference type="AlphaFoldDB" id="A0A452YWV7"/>
<dbReference type="EnsemblPlants" id="AET1Gv20558200.1">
    <property type="protein sequence ID" value="AET1Gv20558200.1"/>
    <property type="gene ID" value="AET1Gv20558200"/>
</dbReference>
<proteinExistence type="predicted"/>
<feature type="region of interest" description="Disordered" evidence="1">
    <location>
        <begin position="1"/>
        <end position="38"/>
    </location>
</feature>
<dbReference type="Proteomes" id="UP000015105">
    <property type="component" value="Chromosome 1D"/>
</dbReference>
<reference evidence="3" key="1">
    <citation type="journal article" date="2014" name="Science">
        <title>Ancient hybridizations among the ancestral genomes of bread wheat.</title>
        <authorList>
            <consortium name="International Wheat Genome Sequencing Consortium,"/>
            <person name="Marcussen T."/>
            <person name="Sandve S.R."/>
            <person name="Heier L."/>
            <person name="Spannagl M."/>
            <person name="Pfeifer M."/>
            <person name="Jakobsen K.S."/>
            <person name="Wulff B.B."/>
            <person name="Steuernagel B."/>
            <person name="Mayer K.F."/>
            <person name="Olsen O.A."/>
        </authorList>
    </citation>
    <scope>NUCLEOTIDE SEQUENCE [LARGE SCALE GENOMIC DNA]</scope>
    <source>
        <strain evidence="3">cv. AL8/78</strain>
    </source>
</reference>
<organism evidence="2 3">
    <name type="scientific">Aegilops tauschii subsp. strangulata</name>
    <name type="common">Goatgrass</name>
    <dbReference type="NCBI Taxonomy" id="200361"/>
    <lineage>
        <taxon>Eukaryota</taxon>
        <taxon>Viridiplantae</taxon>
        <taxon>Streptophyta</taxon>
        <taxon>Embryophyta</taxon>
        <taxon>Tracheophyta</taxon>
        <taxon>Spermatophyta</taxon>
        <taxon>Magnoliopsida</taxon>
        <taxon>Liliopsida</taxon>
        <taxon>Poales</taxon>
        <taxon>Poaceae</taxon>
        <taxon>BOP clade</taxon>
        <taxon>Pooideae</taxon>
        <taxon>Triticodae</taxon>
        <taxon>Triticeae</taxon>
        <taxon>Triticinae</taxon>
        <taxon>Aegilops</taxon>
    </lineage>
</organism>
<reference evidence="2" key="4">
    <citation type="submission" date="2019-03" db="UniProtKB">
        <authorList>
            <consortium name="EnsemblPlants"/>
        </authorList>
    </citation>
    <scope>IDENTIFICATION</scope>
</reference>
<reference evidence="2" key="3">
    <citation type="journal article" date="2017" name="Nature">
        <title>Genome sequence of the progenitor of the wheat D genome Aegilops tauschii.</title>
        <authorList>
            <person name="Luo M.C."/>
            <person name="Gu Y.Q."/>
            <person name="Puiu D."/>
            <person name="Wang H."/>
            <person name="Twardziok S.O."/>
            <person name="Deal K.R."/>
            <person name="Huo N."/>
            <person name="Zhu T."/>
            <person name="Wang L."/>
            <person name="Wang Y."/>
            <person name="McGuire P.E."/>
            <person name="Liu S."/>
            <person name="Long H."/>
            <person name="Ramasamy R.K."/>
            <person name="Rodriguez J.C."/>
            <person name="Van S.L."/>
            <person name="Yuan L."/>
            <person name="Wang Z."/>
            <person name="Xia Z."/>
            <person name="Xiao L."/>
            <person name="Anderson O.D."/>
            <person name="Ouyang S."/>
            <person name="Liang Y."/>
            <person name="Zimin A.V."/>
            <person name="Pertea G."/>
            <person name="Qi P."/>
            <person name="Bennetzen J.L."/>
            <person name="Dai X."/>
            <person name="Dawson M.W."/>
            <person name="Muller H.G."/>
            <person name="Kugler K."/>
            <person name="Rivarola-Duarte L."/>
            <person name="Spannagl M."/>
            <person name="Mayer K.F.X."/>
            <person name="Lu F.H."/>
            <person name="Bevan M.W."/>
            <person name="Leroy P."/>
            <person name="Li P."/>
            <person name="You F.M."/>
            <person name="Sun Q."/>
            <person name="Liu Z."/>
            <person name="Lyons E."/>
            <person name="Wicker T."/>
            <person name="Salzberg S.L."/>
            <person name="Devos K.M."/>
            <person name="Dvorak J."/>
        </authorList>
    </citation>
    <scope>NUCLEOTIDE SEQUENCE [LARGE SCALE GENOMIC DNA]</scope>
    <source>
        <strain evidence="2">cv. AL8/78</strain>
    </source>
</reference>
<evidence type="ECO:0000256" key="1">
    <source>
        <dbReference type="SAM" id="MobiDB-lite"/>
    </source>
</evidence>
<evidence type="ECO:0000313" key="2">
    <source>
        <dbReference type="EnsemblPlants" id="AET1Gv20558200.1"/>
    </source>
</evidence>
<feature type="compositionally biased region" description="Basic residues" evidence="1">
    <location>
        <begin position="29"/>
        <end position="38"/>
    </location>
</feature>
<reference evidence="3" key="2">
    <citation type="journal article" date="2017" name="Nat. Plants">
        <title>The Aegilops tauschii genome reveals multiple impacts of transposons.</title>
        <authorList>
            <person name="Zhao G."/>
            <person name="Zou C."/>
            <person name="Li K."/>
            <person name="Wang K."/>
            <person name="Li T."/>
            <person name="Gao L."/>
            <person name="Zhang X."/>
            <person name="Wang H."/>
            <person name="Yang Z."/>
            <person name="Liu X."/>
            <person name="Jiang W."/>
            <person name="Mao L."/>
            <person name="Kong X."/>
            <person name="Jiao Y."/>
            <person name="Jia J."/>
        </authorList>
    </citation>
    <scope>NUCLEOTIDE SEQUENCE [LARGE SCALE GENOMIC DNA]</scope>
    <source>
        <strain evidence="3">cv. AL8/78</strain>
    </source>
</reference>
<accession>A0A452YWV7</accession>
<sequence length="53" mass="5931">VAPPFRPTKAHHAGFNQVEKPRRVSGGAKSRRRRRHSAHALVARFSSLGFLRA</sequence>
<reference evidence="2" key="5">
    <citation type="journal article" date="2021" name="G3 (Bethesda)">
        <title>Aegilops tauschii genome assembly Aet v5.0 features greater sequence contiguity and improved annotation.</title>
        <authorList>
            <person name="Wang L."/>
            <person name="Zhu T."/>
            <person name="Rodriguez J.C."/>
            <person name="Deal K.R."/>
            <person name="Dubcovsky J."/>
            <person name="McGuire P.E."/>
            <person name="Lux T."/>
            <person name="Spannagl M."/>
            <person name="Mayer K.F.X."/>
            <person name="Baldrich P."/>
            <person name="Meyers B.C."/>
            <person name="Huo N."/>
            <person name="Gu Y.Q."/>
            <person name="Zhou H."/>
            <person name="Devos K.M."/>
            <person name="Bennetzen J.L."/>
            <person name="Unver T."/>
            <person name="Budak H."/>
            <person name="Gulick P.J."/>
            <person name="Galiba G."/>
            <person name="Kalapos B."/>
            <person name="Nelson D.R."/>
            <person name="Li P."/>
            <person name="You F.M."/>
            <person name="Luo M.C."/>
            <person name="Dvorak J."/>
        </authorList>
    </citation>
    <scope>NUCLEOTIDE SEQUENCE [LARGE SCALE GENOMIC DNA]</scope>
    <source>
        <strain evidence="2">cv. AL8/78</strain>
    </source>
</reference>